<proteinExistence type="predicted"/>
<accession>J7MF64</accession>
<protein>
    <submittedName>
        <fullName evidence="1">Uncharacterized protein</fullName>
    </submittedName>
</protein>
<gene>
    <name evidence="1" type="ORF">TOT_040000831</name>
</gene>
<reference evidence="1 2" key="1">
    <citation type="journal article" date="2012" name="MBio">
        <title>Comparative genome analysis of three eukaryotic parasites with differing abilities to transform leukocytes reveals key mediators of Theileria-induced leukocyte transformation.</title>
        <authorList>
            <person name="Hayashida K."/>
            <person name="Hara Y."/>
            <person name="Abe T."/>
            <person name="Yamasaki C."/>
            <person name="Toyoda A."/>
            <person name="Kosuge T."/>
            <person name="Suzuki Y."/>
            <person name="Sato Y."/>
            <person name="Kawashima S."/>
            <person name="Katayama T."/>
            <person name="Wakaguri H."/>
            <person name="Inoue N."/>
            <person name="Homma K."/>
            <person name="Tada-Umezaki M."/>
            <person name="Yagi Y."/>
            <person name="Fujii Y."/>
            <person name="Habara T."/>
            <person name="Kanehisa M."/>
            <person name="Watanabe H."/>
            <person name="Ito K."/>
            <person name="Gojobori T."/>
            <person name="Sugawara H."/>
            <person name="Imanishi T."/>
            <person name="Weir W."/>
            <person name="Gardner M."/>
            <person name="Pain A."/>
            <person name="Shiels B."/>
            <person name="Hattori M."/>
            <person name="Nene V."/>
            <person name="Sugimoto C."/>
        </authorList>
    </citation>
    <scope>NUCLEOTIDE SEQUENCE [LARGE SCALE GENOMIC DNA]</scope>
    <source>
        <strain evidence="1 2">Shintoku</strain>
    </source>
</reference>
<dbReference type="AlphaFoldDB" id="J7MF64"/>
<evidence type="ECO:0000313" key="2">
    <source>
        <dbReference type="Proteomes" id="UP000003786"/>
    </source>
</evidence>
<keyword evidence="2" id="KW-1185">Reference proteome</keyword>
<evidence type="ECO:0000313" key="1">
    <source>
        <dbReference type="EMBL" id="BAM42464.1"/>
    </source>
</evidence>
<dbReference type="EMBL" id="AP011949">
    <property type="protein sequence ID" value="BAM42464.1"/>
    <property type="molecule type" value="Genomic_DNA"/>
</dbReference>
<name>J7MF64_THEOR</name>
<dbReference type="GeneID" id="20716872"/>
<dbReference type="VEuPathDB" id="PiroplasmaDB:TOT_040000831"/>
<dbReference type="RefSeq" id="XP_009692765.1">
    <property type="nucleotide sequence ID" value="XM_009694470.1"/>
</dbReference>
<dbReference type="KEGG" id="tot:TOT_040000831"/>
<dbReference type="Proteomes" id="UP000003786">
    <property type="component" value="Chromosome 4"/>
</dbReference>
<sequence>MYKALVGDLSHMLFVSYGYYDTGYEIEVISYGDGDKEYGFMNNKSNVIYQICDI</sequence>
<organism evidence="1 2">
    <name type="scientific">Theileria orientalis strain Shintoku</name>
    <dbReference type="NCBI Taxonomy" id="869250"/>
    <lineage>
        <taxon>Eukaryota</taxon>
        <taxon>Sar</taxon>
        <taxon>Alveolata</taxon>
        <taxon>Apicomplexa</taxon>
        <taxon>Aconoidasida</taxon>
        <taxon>Piroplasmida</taxon>
        <taxon>Theileriidae</taxon>
        <taxon>Theileria</taxon>
    </lineage>
</organism>